<evidence type="ECO:0000313" key="2">
    <source>
        <dbReference type="Proteomes" id="UP000324222"/>
    </source>
</evidence>
<evidence type="ECO:0000313" key="1">
    <source>
        <dbReference type="EMBL" id="MPC31475.1"/>
    </source>
</evidence>
<dbReference type="EMBL" id="VSRR010002444">
    <property type="protein sequence ID" value="MPC31475.1"/>
    <property type="molecule type" value="Genomic_DNA"/>
</dbReference>
<keyword evidence="2" id="KW-1185">Reference proteome</keyword>
<sequence length="70" mass="7624">MVAGCSGSGTGDSCRLFTCIQMTPLHCWCGSPGDECAGSALDEEVPWCDEGRRRLARRKEGKMNGDNWVK</sequence>
<name>A0A5B7EDN7_PORTR</name>
<dbReference type="Proteomes" id="UP000324222">
    <property type="component" value="Unassembled WGS sequence"/>
</dbReference>
<accession>A0A5B7EDN7</accession>
<dbReference type="AlphaFoldDB" id="A0A5B7EDN7"/>
<comment type="caution">
    <text evidence="1">The sequence shown here is derived from an EMBL/GenBank/DDBJ whole genome shotgun (WGS) entry which is preliminary data.</text>
</comment>
<reference evidence="1 2" key="1">
    <citation type="submission" date="2019-05" db="EMBL/GenBank/DDBJ databases">
        <title>Another draft genome of Portunus trituberculatus and its Hox gene families provides insights of decapod evolution.</title>
        <authorList>
            <person name="Jeong J.-H."/>
            <person name="Song I."/>
            <person name="Kim S."/>
            <person name="Choi T."/>
            <person name="Kim D."/>
            <person name="Ryu S."/>
            <person name="Kim W."/>
        </authorList>
    </citation>
    <scope>NUCLEOTIDE SEQUENCE [LARGE SCALE GENOMIC DNA]</scope>
    <source>
        <tissue evidence="1">Muscle</tissue>
    </source>
</reference>
<protein>
    <submittedName>
        <fullName evidence="1">Uncharacterized protein</fullName>
    </submittedName>
</protein>
<organism evidence="1 2">
    <name type="scientific">Portunus trituberculatus</name>
    <name type="common">Swimming crab</name>
    <name type="synonym">Neptunus trituberculatus</name>
    <dbReference type="NCBI Taxonomy" id="210409"/>
    <lineage>
        <taxon>Eukaryota</taxon>
        <taxon>Metazoa</taxon>
        <taxon>Ecdysozoa</taxon>
        <taxon>Arthropoda</taxon>
        <taxon>Crustacea</taxon>
        <taxon>Multicrustacea</taxon>
        <taxon>Malacostraca</taxon>
        <taxon>Eumalacostraca</taxon>
        <taxon>Eucarida</taxon>
        <taxon>Decapoda</taxon>
        <taxon>Pleocyemata</taxon>
        <taxon>Brachyura</taxon>
        <taxon>Eubrachyura</taxon>
        <taxon>Portunoidea</taxon>
        <taxon>Portunidae</taxon>
        <taxon>Portuninae</taxon>
        <taxon>Portunus</taxon>
    </lineage>
</organism>
<proteinExistence type="predicted"/>
<gene>
    <name evidence="1" type="ORF">E2C01_024765</name>
</gene>